<dbReference type="EMBL" id="JAQQPM010000008">
    <property type="protein sequence ID" value="KAK2074464.1"/>
    <property type="molecule type" value="Genomic_DNA"/>
</dbReference>
<name>A0AAD9IB37_9PEZI</name>
<protein>
    <recommendedName>
        <fullName evidence="4">Integral membrane protein</fullName>
    </recommendedName>
</protein>
<evidence type="ECO:0000313" key="2">
    <source>
        <dbReference type="EMBL" id="KAK2074464.1"/>
    </source>
</evidence>
<proteinExistence type="predicted"/>
<keyword evidence="1" id="KW-1133">Transmembrane helix</keyword>
<organism evidence="2 3">
    <name type="scientific">Phyllachora maydis</name>
    <dbReference type="NCBI Taxonomy" id="1825666"/>
    <lineage>
        <taxon>Eukaryota</taxon>
        <taxon>Fungi</taxon>
        <taxon>Dikarya</taxon>
        <taxon>Ascomycota</taxon>
        <taxon>Pezizomycotina</taxon>
        <taxon>Sordariomycetes</taxon>
        <taxon>Sordariomycetidae</taxon>
        <taxon>Phyllachorales</taxon>
        <taxon>Phyllachoraceae</taxon>
        <taxon>Phyllachora</taxon>
    </lineage>
</organism>
<dbReference type="AlphaFoldDB" id="A0AAD9IB37"/>
<feature type="transmembrane region" description="Helical" evidence="1">
    <location>
        <begin position="190"/>
        <end position="210"/>
    </location>
</feature>
<evidence type="ECO:0000256" key="1">
    <source>
        <dbReference type="SAM" id="Phobius"/>
    </source>
</evidence>
<keyword evidence="1" id="KW-0472">Membrane</keyword>
<keyword evidence="3" id="KW-1185">Reference proteome</keyword>
<gene>
    <name evidence="2" type="ORF">P8C59_008671</name>
</gene>
<feature type="transmembrane region" description="Helical" evidence="1">
    <location>
        <begin position="265"/>
        <end position="285"/>
    </location>
</feature>
<evidence type="ECO:0008006" key="4">
    <source>
        <dbReference type="Google" id="ProtNLM"/>
    </source>
</evidence>
<reference evidence="2" key="1">
    <citation type="journal article" date="2023" name="Mol. Plant Microbe Interact.">
        <title>Elucidating the Obligate Nature and Biological Capacity of an Invasive Fungal Corn Pathogen.</title>
        <authorList>
            <person name="MacCready J.S."/>
            <person name="Roggenkamp E.M."/>
            <person name="Gdanetz K."/>
            <person name="Chilvers M.I."/>
        </authorList>
    </citation>
    <scope>NUCLEOTIDE SEQUENCE</scope>
    <source>
        <strain evidence="2">PM02</strain>
    </source>
</reference>
<accession>A0AAD9IB37</accession>
<feature type="transmembrane region" description="Helical" evidence="1">
    <location>
        <begin position="150"/>
        <end position="170"/>
    </location>
</feature>
<sequence>MAAVMFELEGRLPTHPEVGPAETGRFDGLPTTECPTGSLTFVRLLASVGFLEVANAGDFAANVFNANPVPVYAMVIMALGGVVAFTMIYFAAMDCRLALRNLRGLREERRYLQSERRRHAQGQHGAMLLTIDCLLNINFRESGMEVIDRLVMDTLLGTGAFFVGIGTFMAIDGQNSRIYRASNLLTGYMGNAPCALYGLMNFLWSTVYVWRRATRHKAAALPHVRDRRFRDLLQMRASSVQFHGALNGASGIVAGASAMITATLWWGYVVLAPCLVTSALINGFWRKRVGYDRSFVRDLVPMDDETILEALAVVDDSHRRFLLHSEKDDPLPALVSNPKSLSSVIEFITENQLFEEFCLRVLREADLSDKLFGAADRVTISWRDITAITDEAVASRLIRMASQMIRDRAPTCFRHQERFLLEALGCHMYMTAETTKRGHVSGAAAEARRDDPRYRGARTEIGRHTNDWIFGGFSVSRLVRSAFVT</sequence>
<dbReference type="Proteomes" id="UP001217918">
    <property type="component" value="Unassembled WGS sequence"/>
</dbReference>
<comment type="caution">
    <text evidence="2">The sequence shown here is derived from an EMBL/GenBank/DDBJ whole genome shotgun (WGS) entry which is preliminary data.</text>
</comment>
<feature type="transmembrane region" description="Helical" evidence="1">
    <location>
        <begin position="240"/>
        <end position="259"/>
    </location>
</feature>
<keyword evidence="1" id="KW-0812">Transmembrane</keyword>
<evidence type="ECO:0000313" key="3">
    <source>
        <dbReference type="Proteomes" id="UP001217918"/>
    </source>
</evidence>
<feature type="transmembrane region" description="Helical" evidence="1">
    <location>
        <begin position="71"/>
        <end position="92"/>
    </location>
</feature>